<dbReference type="OrthoDB" id="9767990at2"/>
<name>A0A0B6TQM2_9CORY</name>
<dbReference type="SUPFAM" id="SSF51126">
    <property type="entry name" value="Pectin lyase-like"/>
    <property type="match status" value="1"/>
</dbReference>
<evidence type="ECO:0000259" key="2">
    <source>
        <dbReference type="Pfam" id="PF13229"/>
    </source>
</evidence>
<feature type="region of interest" description="Disordered" evidence="1">
    <location>
        <begin position="129"/>
        <end position="173"/>
    </location>
</feature>
<dbReference type="STRING" id="1224162.B840_04750"/>
<sequence>MHLSGPASATLVDNTIIDRAGAIHLDKDPTGQIGGNNITGNLGYGINIQENSYARIGFTAPTRGHLPDIIKDNQGPGIIVKQWSGAWISGNDISNNAGHGIQVDRSSTAEVSDNEISANAGDGINVANGSSANFDPINNEAPSQIKGNTTNTPNRDYGMSCSTGGHPQRVEGG</sequence>
<protein>
    <recommendedName>
        <fullName evidence="2">Right handed beta helix domain-containing protein</fullName>
    </recommendedName>
</protein>
<dbReference type="InterPro" id="IPR012334">
    <property type="entry name" value="Pectin_lyas_fold"/>
</dbReference>
<feature type="compositionally biased region" description="Polar residues" evidence="1">
    <location>
        <begin position="140"/>
        <end position="165"/>
    </location>
</feature>
<dbReference type="AlphaFoldDB" id="A0A0B6TQM2"/>
<dbReference type="InterPro" id="IPR039448">
    <property type="entry name" value="Beta_helix"/>
</dbReference>
<keyword evidence="4" id="KW-1185">Reference proteome</keyword>
<organism evidence="3 4">
    <name type="scientific">Corynebacterium marinum DSM 44953</name>
    <dbReference type="NCBI Taxonomy" id="1224162"/>
    <lineage>
        <taxon>Bacteria</taxon>
        <taxon>Bacillati</taxon>
        <taxon>Actinomycetota</taxon>
        <taxon>Actinomycetes</taxon>
        <taxon>Mycobacteriales</taxon>
        <taxon>Corynebacteriaceae</taxon>
        <taxon>Corynebacterium</taxon>
    </lineage>
</organism>
<dbReference type="InterPro" id="IPR011050">
    <property type="entry name" value="Pectin_lyase_fold/virulence"/>
</dbReference>
<dbReference type="SMART" id="SM00710">
    <property type="entry name" value="PbH1"/>
    <property type="match status" value="4"/>
</dbReference>
<feature type="domain" description="Right handed beta helix" evidence="2">
    <location>
        <begin position="5"/>
        <end position="139"/>
    </location>
</feature>
<dbReference type="Proteomes" id="UP000031928">
    <property type="component" value="Chromosome"/>
</dbReference>
<proteinExistence type="predicted"/>
<dbReference type="EMBL" id="CP007790">
    <property type="protein sequence ID" value="AJK68569.1"/>
    <property type="molecule type" value="Genomic_DNA"/>
</dbReference>
<evidence type="ECO:0000313" key="3">
    <source>
        <dbReference type="EMBL" id="AJK68569.1"/>
    </source>
</evidence>
<evidence type="ECO:0000313" key="4">
    <source>
        <dbReference type="Proteomes" id="UP000031928"/>
    </source>
</evidence>
<dbReference type="HOGENOM" id="CLU_1545040_0_0_11"/>
<dbReference type="NCBIfam" id="TIGR03804">
    <property type="entry name" value="para_beta_helix"/>
    <property type="match status" value="1"/>
</dbReference>
<evidence type="ECO:0000256" key="1">
    <source>
        <dbReference type="SAM" id="MobiDB-lite"/>
    </source>
</evidence>
<accession>A0A0B6TQM2</accession>
<gene>
    <name evidence="3" type="ORF">B840_04750</name>
</gene>
<reference evidence="3 4" key="1">
    <citation type="submission" date="2014-05" db="EMBL/GenBank/DDBJ databases">
        <title>Complete genome sequence of Corynebacterium marinum DSM 44953.</title>
        <authorList>
            <person name="Schaffert L."/>
            <person name="Albersmeier A."/>
            <person name="Kalinowski J."/>
            <person name="Ruckert C."/>
        </authorList>
    </citation>
    <scope>NUCLEOTIDE SEQUENCE [LARGE SCALE GENOMIC DNA]</scope>
    <source>
        <strain evidence="3 4">DSM 44953</strain>
    </source>
</reference>
<dbReference type="Pfam" id="PF13229">
    <property type="entry name" value="Beta_helix"/>
    <property type="match status" value="1"/>
</dbReference>
<dbReference type="Gene3D" id="2.160.20.10">
    <property type="entry name" value="Single-stranded right-handed beta-helix, Pectin lyase-like"/>
    <property type="match status" value="1"/>
</dbReference>
<dbReference type="InterPro" id="IPR006626">
    <property type="entry name" value="PbH1"/>
</dbReference>
<dbReference type="InterPro" id="IPR022441">
    <property type="entry name" value="Para_beta_helix_rpt-2"/>
</dbReference>
<dbReference type="KEGG" id="cmq:B840_04750"/>